<dbReference type="SUPFAM" id="SSF56112">
    <property type="entry name" value="Protein kinase-like (PK-like)"/>
    <property type="match status" value="1"/>
</dbReference>
<dbReference type="PANTHER" id="PTHR21310">
    <property type="entry name" value="AMINOGLYCOSIDE PHOSPHOTRANSFERASE-RELATED-RELATED"/>
    <property type="match status" value="1"/>
</dbReference>
<proteinExistence type="predicted"/>
<dbReference type="Proteomes" id="UP001224890">
    <property type="component" value="Unassembled WGS sequence"/>
</dbReference>
<accession>A0AAJ0AWF7</accession>
<sequence length="277" mass="31602">MSFNGVSSVSTQTTVLPETSFLRHGRAPALPTPAEVRARNEESDDIYATSFDRPPPVKLSSLGLFVKCGDDVTIIEAQTQKVAYERLQGKLPVPEIFDWAEDDGQRFIYMSLIEGVTLQDRWHDLIEDERRVVCEELKEMVRALRAFKQDSHDRFVGSLGKQPLNEIFLTSHPDLRGPFVDFNAVQQFQDACGIEIDGDTQIVPNPKVAAIIDWDQAGWLPSYWEYCKAKQVRLSPKDFSDVGQEEWRTQYLPTILDPVDDEAYYHHWLNLVLSKGI</sequence>
<protein>
    <submittedName>
        <fullName evidence="1">Phosphotransferase enzyme family protein</fullName>
    </submittedName>
</protein>
<organism evidence="1 2">
    <name type="scientific">Colletotrichum godetiae</name>
    <dbReference type="NCBI Taxonomy" id="1209918"/>
    <lineage>
        <taxon>Eukaryota</taxon>
        <taxon>Fungi</taxon>
        <taxon>Dikarya</taxon>
        <taxon>Ascomycota</taxon>
        <taxon>Pezizomycotina</taxon>
        <taxon>Sordariomycetes</taxon>
        <taxon>Hypocreomycetidae</taxon>
        <taxon>Glomerellales</taxon>
        <taxon>Glomerellaceae</taxon>
        <taxon>Colletotrichum</taxon>
        <taxon>Colletotrichum acutatum species complex</taxon>
    </lineage>
</organism>
<comment type="caution">
    <text evidence="1">The sequence shown here is derived from an EMBL/GenBank/DDBJ whole genome shotgun (WGS) entry which is preliminary data.</text>
</comment>
<dbReference type="PANTHER" id="PTHR21310:SF54">
    <property type="entry name" value="AMINOGLYCOSIDE PHOSPHOTRANSFERASE DOMAIN-CONTAINING PROTEIN"/>
    <property type="match status" value="1"/>
</dbReference>
<dbReference type="InterPro" id="IPR011009">
    <property type="entry name" value="Kinase-like_dom_sf"/>
</dbReference>
<keyword evidence="2" id="KW-1185">Reference proteome</keyword>
<gene>
    <name evidence="1" type="ORF">BDP55DRAFT_701306</name>
</gene>
<evidence type="ECO:0000313" key="2">
    <source>
        <dbReference type="Proteomes" id="UP001224890"/>
    </source>
</evidence>
<dbReference type="AlphaFoldDB" id="A0AAJ0AWF7"/>
<dbReference type="RefSeq" id="XP_060434783.1">
    <property type="nucleotide sequence ID" value="XM_060577917.1"/>
</dbReference>
<dbReference type="EMBL" id="JAHMHR010000005">
    <property type="protein sequence ID" value="KAK1691088.1"/>
    <property type="molecule type" value="Genomic_DNA"/>
</dbReference>
<dbReference type="GeneID" id="85462443"/>
<name>A0AAJ0AWF7_9PEZI</name>
<reference evidence="1" key="1">
    <citation type="submission" date="2021-06" db="EMBL/GenBank/DDBJ databases">
        <title>Comparative genomics, transcriptomics and evolutionary studies reveal genomic signatures of adaptation to plant cell wall in hemibiotrophic fungi.</title>
        <authorList>
            <consortium name="DOE Joint Genome Institute"/>
            <person name="Baroncelli R."/>
            <person name="Diaz J.F."/>
            <person name="Benocci T."/>
            <person name="Peng M."/>
            <person name="Battaglia E."/>
            <person name="Haridas S."/>
            <person name="Andreopoulos W."/>
            <person name="Labutti K."/>
            <person name="Pangilinan J."/>
            <person name="Floch G.L."/>
            <person name="Makela M.R."/>
            <person name="Henrissat B."/>
            <person name="Grigoriev I.V."/>
            <person name="Crouch J.A."/>
            <person name="De Vries R.P."/>
            <person name="Sukno S.A."/>
            <person name="Thon M.R."/>
        </authorList>
    </citation>
    <scope>NUCLEOTIDE SEQUENCE</scope>
    <source>
        <strain evidence="1">CBS 193.32</strain>
    </source>
</reference>
<dbReference type="InterPro" id="IPR051678">
    <property type="entry name" value="AGP_Transferase"/>
</dbReference>
<evidence type="ECO:0000313" key="1">
    <source>
        <dbReference type="EMBL" id="KAK1691088.1"/>
    </source>
</evidence>